<reference evidence="2" key="1">
    <citation type="journal article" date="2019" name="Sci. Rep.">
        <title>Draft genome of Tanacetum cinerariifolium, the natural source of mosquito coil.</title>
        <authorList>
            <person name="Yamashiro T."/>
            <person name="Shiraishi A."/>
            <person name="Satake H."/>
            <person name="Nakayama K."/>
        </authorList>
    </citation>
    <scope>NUCLEOTIDE SEQUENCE</scope>
</reference>
<evidence type="ECO:0000313" key="2">
    <source>
        <dbReference type="EMBL" id="GFD58010.1"/>
    </source>
</evidence>
<feature type="non-terminal residue" evidence="2">
    <location>
        <position position="1"/>
    </location>
</feature>
<feature type="non-terminal residue" evidence="2">
    <location>
        <position position="86"/>
    </location>
</feature>
<name>A0A699XI09_TANCI</name>
<dbReference type="AlphaFoldDB" id="A0A699XI09"/>
<feature type="region of interest" description="Disordered" evidence="1">
    <location>
        <begin position="1"/>
        <end position="45"/>
    </location>
</feature>
<gene>
    <name evidence="2" type="ORF">Tci_929979</name>
</gene>
<feature type="compositionally biased region" description="Polar residues" evidence="1">
    <location>
        <begin position="1"/>
        <end position="23"/>
    </location>
</feature>
<proteinExistence type="predicted"/>
<evidence type="ECO:0000256" key="1">
    <source>
        <dbReference type="SAM" id="MobiDB-lite"/>
    </source>
</evidence>
<organism evidence="2">
    <name type="scientific">Tanacetum cinerariifolium</name>
    <name type="common">Dalmatian daisy</name>
    <name type="synonym">Chrysanthemum cinerariifolium</name>
    <dbReference type="NCBI Taxonomy" id="118510"/>
    <lineage>
        <taxon>Eukaryota</taxon>
        <taxon>Viridiplantae</taxon>
        <taxon>Streptophyta</taxon>
        <taxon>Embryophyta</taxon>
        <taxon>Tracheophyta</taxon>
        <taxon>Spermatophyta</taxon>
        <taxon>Magnoliopsida</taxon>
        <taxon>eudicotyledons</taxon>
        <taxon>Gunneridae</taxon>
        <taxon>Pentapetalae</taxon>
        <taxon>asterids</taxon>
        <taxon>campanulids</taxon>
        <taxon>Asterales</taxon>
        <taxon>Asteraceae</taxon>
        <taxon>Asteroideae</taxon>
        <taxon>Anthemideae</taxon>
        <taxon>Anthemidinae</taxon>
        <taxon>Tanacetum</taxon>
    </lineage>
</organism>
<protein>
    <submittedName>
        <fullName evidence="2">Uncharacterized protein</fullName>
    </submittedName>
</protein>
<feature type="region of interest" description="Disordered" evidence="1">
    <location>
        <begin position="64"/>
        <end position="86"/>
    </location>
</feature>
<comment type="caution">
    <text evidence="2">The sequence shown here is derived from an EMBL/GenBank/DDBJ whole genome shotgun (WGS) entry which is preliminary data.</text>
</comment>
<accession>A0A699XI09</accession>
<dbReference type="EMBL" id="BKCJ011847628">
    <property type="protein sequence ID" value="GFD58010.1"/>
    <property type="molecule type" value="Genomic_DNA"/>
</dbReference>
<sequence>SYISSGRTTPNTALHMRSTSASPNDFEPRQVAWQPATASPRRASGHKIDAEEWVLHRAAQQSPALMNYARQTPPPMNRTRSGDWAH</sequence>